<comment type="caution">
    <text evidence="4">The sequence shown here is derived from an EMBL/GenBank/DDBJ whole genome shotgun (WGS) entry which is preliminary data.</text>
</comment>
<dbReference type="InterPro" id="IPR041664">
    <property type="entry name" value="AAA_16"/>
</dbReference>
<evidence type="ECO:0000256" key="2">
    <source>
        <dbReference type="ARBA" id="ARBA00022840"/>
    </source>
</evidence>
<dbReference type="Pfam" id="PF13191">
    <property type="entry name" value="AAA_16"/>
    <property type="match status" value="1"/>
</dbReference>
<dbReference type="SUPFAM" id="SSF52540">
    <property type="entry name" value="P-loop containing nucleoside triphosphate hydrolases"/>
    <property type="match status" value="1"/>
</dbReference>
<keyword evidence="5" id="KW-1185">Reference proteome</keyword>
<protein>
    <submittedName>
        <fullName evidence="4">AAA family ATPase</fullName>
    </submittedName>
</protein>
<dbReference type="InterPro" id="IPR027417">
    <property type="entry name" value="P-loop_NTPase"/>
</dbReference>
<keyword evidence="2" id="KW-0067">ATP-binding</keyword>
<dbReference type="EMBL" id="JAVREM010000030">
    <property type="protein sequence ID" value="MDT0320830.1"/>
    <property type="molecule type" value="Genomic_DNA"/>
</dbReference>
<sequence length="1086" mass="115313">MIGRGHASGVLDAEIARTEASHGGLVLVTGEPGIGKTALVTEAAEAARRRGALVLSGSCWESDNAPGYWPWTQVVRALRRALGPEGWSAVERAAGGGLSALFVGSLPEPTPGVAAGPGALVPVAGVDHSAEGAASFRLHDAVTSALVAASQERPVVVVLDDLHWADAASLRLLAFAAHHTWFERLLLIGAYRDVGTAATAPGHPVGELLLPLRAKATALALTGLGLADTGALIARTTGAAPDPELTAEVHRRTGGNPFFVEETARLWHGAGAGLPPLVPPGVLDAVRRRLAPLPGPVVELLTDAAVLGREFHPRVLAAVRAAPTHEVARLLGEAVAARLVAPGRGDRQAFAHDLVREALYEALDEPERRRRHAAVAEALAGSPGVAELMVPADLARHAHLAGPELAPDLALDLLTEAAVEAVRRLSFEEAVGHYRRAHALAAGVDPRRRVLIGLSYAAELQHIGDPAAGGRIYREAAAEARALGDDALLARVGLAAHWACGEGEPPGPPTSLGGELLREAWRRVVAGELGADAPAPDELAEPADQAAVRQRMAAELAVRAAVSARRSGDDEALAFALMARHDAIWGPGSAPEREALTDEMIALAHRIRDPDLEHLAKSFRWVALLERDDPRFLDQLRDFVAGVPEAAPPRYRFSALVDQLVIAVFQGRFTAADELLCQVLALTRDHPQHGEHHYFLRQLRWAMLLGRGRFGELDALHGELGGDDHAYRELLEGITAAQRGDAAGVARLWRTVAGKRYPTSMRPLALRLQAQAAAVTRDPELIARARAALAPHLGQWLVSLWGLDIGGPTALWAAGVEAAAERWPAAVDGYTAAADSADRMGARAWAAEARAGLAAALLGRGAPGDPAAAAALLDQVAGEAEELGMAHLRDRLAALRASAGPREPAEPAPPPDEFRFDGAVWTLRYAGRTARMPDAKGLHDLHRLLRQPGTELPAAHLLSPDGSFTPLGGDPVLDERAKAEYRRRLDQLDAETARAGRLGDADLAAELEAERAALLAELRAAAGLGRRDRRLGDQAERARKTVTARIRDTLRRLDDRHPELAAHLRESVSTGLVCAYRPPRETSFRL</sequence>
<evidence type="ECO:0000256" key="1">
    <source>
        <dbReference type="ARBA" id="ARBA00022741"/>
    </source>
</evidence>
<dbReference type="RefSeq" id="WP_311601011.1">
    <property type="nucleotide sequence ID" value="NZ_JAVREM010000030.1"/>
</dbReference>
<reference evidence="5" key="1">
    <citation type="submission" date="2023-07" db="EMBL/GenBank/DDBJ databases">
        <title>30 novel species of actinomycetes from the DSMZ collection.</title>
        <authorList>
            <person name="Nouioui I."/>
        </authorList>
    </citation>
    <scope>NUCLEOTIDE SEQUENCE [LARGE SCALE GENOMIC DNA]</scope>
    <source>
        <strain evidence="5">DSM 44918</strain>
    </source>
</reference>
<evidence type="ECO:0000313" key="4">
    <source>
        <dbReference type="EMBL" id="MDT0320830.1"/>
    </source>
</evidence>
<dbReference type="Gene3D" id="3.40.50.300">
    <property type="entry name" value="P-loop containing nucleotide triphosphate hydrolases"/>
    <property type="match status" value="1"/>
</dbReference>
<evidence type="ECO:0000313" key="5">
    <source>
        <dbReference type="Proteomes" id="UP001183420"/>
    </source>
</evidence>
<dbReference type="PANTHER" id="PTHR16305:SF35">
    <property type="entry name" value="TRANSCRIPTIONAL ACTIVATOR DOMAIN"/>
    <property type="match status" value="1"/>
</dbReference>
<accession>A0ABU2LTB0</accession>
<name>A0ABU2LTB0_9ACTN</name>
<dbReference type="PANTHER" id="PTHR16305">
    <property type="entry name" value="TESTICULAR SOLUBLE ADENYLYL CYCLASE"/>
    <property type="match status" value="1"/>
</dbReference>
<dbReference type="Proteomes" id="UP001183420">
    <property type="component" value="Unassembled WGS sequence"/>
</dbReference>
<organism evidence="4 5">
    <name type="scientific">Streptomyces millisiae</name>
    <dbReference type="NCBI Taxonomy" id="3075542"/>
    <lineage>
        <taxon>Bacteria</taxon>
        <taxon>Bacillati</taxon>
        <taxon>Actinomycetota</taxon>
        <taxon>Actinomycetes</taxon>
        <taxon>Kitasatosporales</taxon>
        <taxon>Streptomycetaceae</taxon>
        <taxon>Streptomyces</taxon>
    </lineage>
</organism>
<evidence type="ECO:0000259" key="3">
    <source>
        <dbReference type="Pfam" id="PF13191"/>
    </source>
</evidence>
<keyword evidence="1" id="KW-0547">Nucleotide-binding</keyword>
<gene>
    <name evidence="4" type="ORF">RNC47_21090</name>
</gene>
<proteinExistence type="predicted"/>
<feature type="domain" description="Orc1-like AAA ATPase" evidence="3">
    <location>
        <begin position="2"/>
        <end position="188"/>
    </location>
</feature>